<dbReference type="RefSeq" id="XP_017782083.1">
    <property type="nucleotide sequence ID" value="XM_017926594.1"/>
</dbReference>
<reference evidence="7 8" key="1">
    <citation type="submission" date="2025-05" db="UniProtKB">
        <authorList>
            <consortium name="RefSeq"/>
        </authorList>
    </citation>
    <scope>IDENTIFICATION</scope>
    <source>
        <tissue evidence="7 8">Whole Larva</tissue>
    </source>
</reference>
<feature type="transmembrane region" description="Helical" evidence="5">
    <location>
        <begin position="33"/>
        <end position="54"/>
    </location>
</feature>
<protein>
    <recommendedName>
        <fullName evidence="5">Phosphatidylinositol-glycan biosynthesis class W protein</fullName>
        <ecNumber evidence="5">2.3.-.-</ecNumber>
    </recommendedName>
</protein>
<name>A0ABM1N5H4_NICVS</name>
<keyword evidence="5" id="KW-0337">GPI-anchor biosynthesis</keyword>
<feature type="transmembrane region" description="Helical" evidence="5">
    <location>
        <begin position="63"/>
        <end position="84"/>
    </location>
</feature>
<feature type="transmembrane region" description="Helical" evidence="5">
    <location>
        <begin position="401"/>
        <end position="421"/>
    </location>
</feature>
<dbReference type="EC" id="2.3.-.-" evidence="5"/>
<comment type="pathway">
    <text evidence="5">Glycolipid biosynthesis; glycosylphosphatidylinositol-anchor biosynthesis.</text>
</comment>
<dbReference type="Pfam" id="PF06423">
    <property type="entry name" value="GWT1"/>
    <property type="match status" value="1"/>
</dbReference>
<dbReference type="Proteomes" id="UP000695000">
    <property type="component" value="Unplaced"/>
</dbReference>
<evidence type="ECO:0000313" key="7">
    <source>
        <dbReference type="RefSeq" id="XP_017782074.1"/>
    </source>
</evidence>
<dbReference type="GeneID" id="108566603"/>
<dbReference type="InterPro" id="IPR009447">
    <property type="entry name" value="PIGW/GWT1"/>
</dbReference>
<evidence type="ECO:0000256" key="4">
    <source>
        <dbReference type="ARBA" id="ARBA00023136"/>
    </source>
</evidence>
<accession>A0ABM1N5H4</accession>
<dbReference type="PANTHER" id="PTHR20661:SF0">
    <property type="entry name" value="PHOSPHATIDYLINOSITOL-GLYCAN BIOSYNTHESIS CLASS W PROTEIN"/>
    <property type="match status" value="1"/>
</dbReference>
<feature type="transmembrane region" description="Helical" evidence="5">
    <location>
        <begin position="352"/>
        <end position="375"/>
    </location>
</feature>
<keyword evidence="5" id="KW-0012">Acyltransferase</keyword>
<keyword evidence="2 5" id="KW-0812">Transmembrane</keyword>
<feature type="transmembrane region" description="Helical" evidence="5">
    <location>
        <begin position="254"/>
        <end position="273"/>
    </location>
</feature>
<organism evidence="6 7">
    <name type="scientific">Nicrophorus vespilloides</name>
    <name type="common">Boreal carrion beetle</name>
    <dbReference type="NCBI Taxonomy" id="110193"/>
    <lineage>
        <taxon>Eukaryota</taxon>
        <taxon>Metazoa</taxon>
        <taxon>Ecdysozoa</taxon>
        <taxon>Arthropoda</taxon>
        <taxon>Hexapoda</taxon>
        <taxon>Insecta</taxon>
        <taxon>Pterygota</taxon>
        <taxon>Neoptera</taxon>
        <taxon>Endopterygota</taxon>
        <taxon>Coleoptera</taxon>
        <taxon>Polyphaga</taxon>
        <taxon>Staphyliniformia</taxon>
        <taxon>Silphidae</taxon>
        <taxon>Nicrophorinae</taxon>
        <taxon>Nicrophorus</taxon>
    </lineage>
</organism>
<keyword evidence="5" id="KW-0808">Transferase</keyword>
<feature type="transmembrane region" description="Helical" evidence="5">
    <location>
        <begin position="293"/>
        <end position="314"/>
    </location>
</feature>
<dbReference type="PIRSF" id="PIRSF017321">
    <property type="entry name" value="GWT1"/>
    <property type="match status" value="1"/>
</dbReference>
<comment type="subcellular location">
    <subcellularLocation>
        <location evidence="5">Endoplasmic reticulum membrane</location>
        <topology evidence="5">Multi-pass membrane protein</topology>
    </subcellularLocation>
    <subcellularLocation>
        <location evidence="1">Membrane</location>
        <topology evidence="1">Multi-pass membrane protein</topology>
    </subcellularLocation>
</comment>
<evidence type="ECO:0000256" key="3">
    <source>
        <dbReference type="ARBA" id="ARBA00022989"/>
    </source>
</evidence>
<evidence type="ECO:0000313" key="8">
    <source>
        <dbReference type="RefSeq" id="XP_017782083.1"/>
    </source>
</evidence>
<comment type="function">
    <text evidence="5">A acetyltransferase, which acetylates the inositol ring of phosphatidylinositol during biosynthesis of GPI-anchor.</text>
</comment>
<feature type="transmembrane region" description="Helical" evidence="5">
    <location>
        <begin position="225"/>
        <end position="247"/>
    </location>
</feature>
<feature type="transmembrane region" description="Helical" evidence="5">
    <location>
        <begin position="433"/>
        <end position="451"/>
    </location>
</feature>
<feature type="transmembrane region" description="Helical" evidence="5">
    <location>
        <begin position="90"/>
        <end position="111"/>
    </location>
</feature>
<evidence type="ECO:0000256" key="2">
    <source>
        <dbReference type="ARBA" id="ARBA00022692"/>
    </source>
</evidence>
<proteinExistence type="inferred from homology"/>
<keyword evidence="4 5" id="KW-0472">Membrane</keyword>
<dbReference type="PANTHER" id="PTHR20661">
    <property type="entry name" value="PHOSPHATIDYLINOSITOL-GLYCAN BIOSYNTHESIS CLASS W PROTEIN"/>
    <property type="match status" value="1"/>
</dbReference>
<feature type="transmembrane region" description="Helical" evidence="5">
    <location>
        <begin position="162"/>
        <end position="181"/>
    </location>
</feature>
<gene>
    <name evidence="7 8" type="primary">LOC108566603</name>
</gene>
<feature type="transmembrane region" description="Helical" evidence="5">
    <location>
        <begin position="193"/>
        <end position="210"/>
    </location>
</feature>
<evidence type="ECO:0000313" key="6">
    <source>
        <dbReference type="Proteomes" id="UP000695000"/>
    </source>
</evidence>
<evidence type="ECO:0000256" key="1">
    <source>
        <dbReference type="ARBA" id="ARBA00004141"/>
    </source>
</evidence>
<keyword evidence="5" id="KW-0256">Endoplasmic reticulum</keyword>
<feature type="transmembrane region" description="Helical" evidence="5">
    <location>
        <begin position="132"/>
        <end position="150"/>
    </location>
</feature>
<sequence>MKNYQVCFAEDIFLTNWSTIPHWDHAHDALETLSVILPSFLLTYISVNVSSALFSRKDYVKRFVLDLFAITLPVILMTTVLFPYVDKVSLGLALLSVGLCFGTRGMINAFREVVKDDGSDLGRKSFVTNARSTINVLTAVAILGIDFKLFPNQFHKTKKYGISLMDVGVGLYVYANGIVAPEIRGHKGTLLKTILNVLPLLVIGVLRFVITHEIDYHVSVTEYGVHWNFFITLAVTKLVSALIMLPIRNSFTSCAILGFAVLGLHQAGLYWVLEDWVFSGAARSNFLEANREGVVSSIGYVGLYFLSVAFGFVLHGRNKQKTRLLGELFSCVLFVAVCTVLLHSWFNISRCLANSTYCLWVLFIGVLMTTLYYFLENFLRFFYTNVENVIHVPFIFDAINYNGLTFFLVANLLTGFVNIVFKTKSITDPYSLLILTIYMTVTNFVVCLLHVKKIKLKL</sequence>
<dbReference type="RefSeq" id="XP_017782074.1">
    <property type="nucleotide sequence ID" value="XM_017926585.1"/>
</dbReference>
<keyword evidence="3 5" id="KW-1133">Transmembrane helix</keyword>
<feature type="transmembrane region" description="Helical" evidence="5">
    <location>
        <begin position="326"/>
        <end position="346"/>
    </location>
</feature>
<keyword evidence="6" id="KW-1185">Reference proteome</keyword>
<evidence type="ECO:0000256" key="5">
    <source>
        <dbReference type="RuleBase" id="RU280819"/>
    </source>
</evidence>
<comment type="similarity">
    <text evidence="5">Belongs to the PIGW family.</text>
</comment>